<evidence type="ECO:0000313" key="2">
    <source>
        <dbReference type="Proteomes" id="UP000450161"/>
    </source>
</evidence>
<dbReference type="EMBL" id="VUNF01000072">
    <property type="protein sequence ID" value="MST78886.1"/>
    <property type="molecule type" value="Genomic_DNA"/>
</dbReference>
<gene>
    <name evidence="1" type="ORF">FYJ72_14860</name>
</gene>
<sequence>MVETPTISLHKGKDAQKRAYQTTIIVVETENALDAMGKVIIQIIRMEKRKIIFAQPAMELNNVQLAMVRDSDKKVVSTKNTFVILFCIICSHINAQEFVDLGLSVNWCTANIGALATNQPGDLFAWGETEPRTRFTMENYKYKDPEYKQWTIDIGMEISGTEYDIATQKNKDWRLPTKKEFLELCEKCKWQWIGKGKNKGYRITGPNGNYIFLPTGGQDTFGKSNKKMGNYWSGTLSNGLGRTAIALHFGKKWYHTEGTYKAYGKMIRPVKTNPKSISSILP</sequence>
<protein>
    <submittedName>
        <fullName evidence="1">DUF1566 domain-containing protein</fullName>
    </submittedName>
</protein>
<organism evidence="1 2">
    <name type="scientific">Segatella copri</name>
    <dbReference type="NCBI Taxonomy" id="165179"/>
    <lineage>
        <taxon>Bacteria</taxon>
        <taxon>Pseudomonadati</taxon>
        <taxon>Bacteroidota</taxon>
        <taxon>Bacteroidia</taxon>
        <taxon>Bacteroidales</taxon>
        <taxon>Prevotellaceae</taxon>
        <taxon>Segatella</taxon>
    </lineage>
</organism>
<dbReference type="Proteomes" id="UP000450161">
    <property type="component" value="Unassembled WGS sequence"/>
</dbReference>
<dbReference type="AlphaFoldDB" id="A0A6I2TYH0"/>
<comment type="caution">
    <text evidence="1">The sequence shown here is derived from an EMBL/GenBank/DDBJ whole genome shotgun (WGS) entry which is preliminary data.</text>
</comment>
<proteinExistence type="predicted"/>
<reference evidence="1 2" key="1">
    <citation type="submission" date="2019-08" db="EMBL/GenBank/DDBJ databases">
        <title>In-depth cultivation of the pig gut microbiome towards novel bacterial diversity and tailored functional studies.</title>
        <authorList>
            <person name="Wylensek D."/>
            <person name="Hitch T.C.A."/>
            <person name="Clavel T."/>
        </authorList>
    </citation>
    <scope>NUCLEOTIDE SEQUENCE [LARGE SCALE GENOMIC DNA]</scope>
    <source>
        <strain evidence="1 2">LKV-178-WT-2C</strain>
    </source>
</reference>
<dbReference type="RefSeq" id="WP_154483534.1">
    <property type="nucleotide sequence ID" value="NZ_VUNF01000072.1"/>
</dbReference>
<name>A0A6I2TYH0_9BACT</name>
<evidence type="ECO:0000313" key="1">
    <source>
        <dbReference type="EMBL" id="MST78886.1"/>
    </source>
</evidence>
<accession>A0A6I2TYH0</accession>